<evidence type="ECO:0000313" key="4">
    <source>
        <dbReference type="EMBL" id="KIC63035.1"/>
    </source>
</evidence>
<evidence type="ECO:0000313" key="5">
    <source>
        <dbReference type="Proteomes" id="UP000031167"/>
    </source>
</evidence>
<protein>
    <recommendedName>
        <fullName evidence="3">Secretion system C-terminal sorting domain-containing protein</fullName>
    </recommendedName>
</protein>
<dbReference type="NCBIfam" id="TIGR04183">
    <property type="entry name" value="Por_Secre_tail"/>
    <property type="match status" value="1"/>
</dbReference>
<gene>
    <name evidence="4" type="ORF">RM51_10335</name>
</gene>
<keyword evidence="1 2" id="KW-0732">Signal</keyword>
<keyword evidence="5" id="KW-1185">Reference proteome</keyword>
<feature type="signal peptide" evidence="2">
    <location>
        <begin position="1"/>
        <end position="19"/>
    </location>
</feature>
<feature type="domain" description="Secretion system C-terminal sorting" evidence="3">
    <location>
        <begin position="534"/>
        <end position="603"/>
    </location>
</feature>
<organism evidence="4 5">
    <name type="scientific">Chryseobacterium taiwanense</name>
    <dbReference type="NCBI Taxonomy" id="363331"/>
    <lineage>
        <taxon>Bacteria</taxon>
        <taxon>Pseudomonadati</taxon>
        <taxon>Bacteroidota</taxon>
        <taxon>Flavobacteriia</taxon>
        <taxon>Flavobacteriales</taxon>
        <taxon>Weeksellaceae</taxon>
        <taxon>Chryseobacterium group</taxon>
        <taxon>Chryseobacterium</taxon>
    </lineage>
</organism>
<dbReference type="PANTHER" id="PTHR35580">
    <property type="entry name" value="CELL SURFACE GLYCOPROTEIN (S-LAYER PROTEIN)-LIKE PROTEIN"/>
    <property type="match status" value="1"/>
</dbReference>
<name>A0A0B4DF74_9FLAO</name>
<accession>A0A0B4DF74</accession>
<dbReference type="EMBL" id="JWTA01000007">
    <property type="protein sequence ID" value="KIC63035.1"/>
    <property type="molecule type" value="Genomic_DNA"/>
</dbReference>
<dbReference type="STRING" id="363331.RM51_10335"/>
<sequence>MRQIFILISFIFSSYILNAQTSFPYNREWGTYVGGTGSLLFDEYKVGTNIFHDSQNNIYTNSQTTLQSGYQSSYYNQFVLGGNNCDLSSSINLYHAAFGNSGAMIYAGYKGSDIGSNVNFEIIRGIDPQNNKYVLKGYNSIVNNLSTPGVWLTQNQNLPTNKTFTLSKYSPSGSLLWTTYLPRTNSSRAMMLRFDEESNVYLEGSTDENIPGLTTSGVFIENFISYQVGTAPGAISYLVKLNSSGQKIWATYSPSIFDYEYQEGYIYTVSQYTSSMPGNYTDSGTFQPTGNAKNLITKINSTTGQKVWGTFYGTPASTTTYTGVGIYGIEVSSTGIYVSGENQDTNYPTYFATSGAFKPQMTGSGDLFLSKFDFTGNRVWSTYFGTNGYDINLGFDNLSVYGNKIIITGNQYGASDNISTQNAFLTTIPNTSPNWTNMYFAEFDDTGARMWCSYYGGPGTSFWGEYITPQFLNDGSFIIYGTTGAVTGIGTSNGAFPTMINPAVQQPFGYIGKFVLKEQLSTSEVAESTDLVLYDNPNNGNFYLKGDILEKKQAIMKLLDLSGRLISEQKLEKNKTNFIQMKGRLSTGNYMLQVLSDQGEQIKVFKMTVK</sequence>
<dbReference type="PANTHER" id="PTHR35580:SF1">
    <property type="entry name" value="PHYTASE-LIKE DOMAIN-CONTAINING PROTEIN"/>
    <property type="match status" value="1"/>
</dbReference>
<dbReference type="OrthoDB" id="1652165at2"/>
<evidence type="ECO:0000259" key="3">
    <source>
        <dbReference type="Pfam" id="PF18962"/>
    </source>
</evidence>
<proteinExistence type="predicted"/>
<dbReference type="InterPro" id="IPR026444">
    <property type="entry name" value="Secre_tail"/>
</dbReference>
<dbReference type="Proteomes" id="UP000031167">
    <property type="component" value="Unassembled WGS sequence"/>
</dbReference>
<dbReference type="InterPro" id="IPR052918">
    <property type="entry name" value="Motility_Chemotaxis_Reg"/>
</dbReference>
<dbReference type="AlphaFoldDB" id="A0A0B4DF74"/>
<dbReference type="RefSeq" id="WP_039368632.1">
    <property type="nucleotide sequence ID" value="NZ_JWTA01000007.1"/>
</dbReference>
<comment type="caution">
    <text evidence="4">The sequence shown here is derived from an EMBL/GenBank/DDBJ whole genome shotgun (WGS) entry which is preliminary data.</text>
</comment>
<dbReference type="Pfam" id="PF18962">
    <property type="entry name" value="Por_Secre_tail"/>
    <property type="match status" value="1"/>
</dbReference>
<reference evidence="4 5" key="1">
    <citation type="submission" date="2014-12" db="EMBL/GenBank/DDBJ databases">
        <title>Genome sequencing of Chryseobacterium taiwanense TPW19.</title>
        <authorList>
            <person name="Tan P.W."/>
            <person name="Chan K.-G."/>
        </authorList>
    </citation>
    <scope>NUCLEOTIDE SEQUENCE [LARGE SCALE GENOMIC DNA]</scope>
    <source>
        <strain evidence="4 5">TPW19</strain>
    </source>
</reference>
<evidence type="ECO:0000256" key="2">
    <source>
        <dbReference type="SAM" id="SignalP"/>
    </source>
</evidence>
<feature type="chain" id="PRO_5002101036" description="Secretion system C-terminal sorting domain-containing protein" evidence="2">
    <location>
        <begin position="20"/>
        <end position="610"/>
    </location>
</feature>
<evidence type="ECO:0000256" key="1">
    <source>
        <dbReference type="ARBA" id="ARBA00022729"/>
    </source>
</evidence>